<reference evidence="4 5" key="1">
    <citation type="submission" date="2019-08" db="EMBL/GenBank/DDBJ databases">
        <title>Whole genome of Aphis craccivora.</title>
        <authorList>
            <person name="Voronova N.V."/>
            <person name="Shulinski R.S."/>
            <person name="Bandarenka Y.V."/>
            <person name="Zhorov D.G."/>
            <person name="Warner D."/>
        </authorList>
    </citation>
    <scope>NUCLEOTIDE SEQUENCE [LARGE SCALE GENOMIC DNA]</scope>
    <source>
        <strain evidence="4">180601</strain>
        <tissue evidence="4">Whole Body</tissue>
    </source>
</reference>
<evidence type="ECO:0000259" key="3">
    <source>
        <dbReference type="Pfam" id="PF14291"/>
    </source>
</evidence>
<dbReference type="InterPro" id="IPR012337">
    <property type="entry name" value="RNaseH-like_sf"/>
</dbReference>
<keyword evidence="1" id="KW-0175">Coiled coil</keyword>
<dbReference type="EMBL" id="VUJU01011535">
    <property type="protein sequence ID" value="KAF0710776.1"/>
    <property type="molecule type" value="Genomic_DNA"/>
</dbReference>
<dbReference type="Pfam" id="PF05699">
    <property type="entry name" value="Dimer_Tnp_hAT"/>
    <property type="match status" value="1"/>
</dbReference>
<keyword evidence="5" id="KW-1185">Reference proteome</keyword>
<evidence type="ECO:0000259" key="2">
    <source>
        <dbReference type="Pfam" id="PF05699"/>
    </source>
</evidence>
<feature type="domain" description="DUF4371" evidence="3">
    <location>
        <begin position="156"/>
        <end position="341"/>
    </location>
</feature>
<dbReference type="PANTHER" id="PTHR45749:SF37">
    <property type="entry name" value="OS05G0311600 PROTEIN"/>
    <property type="match status" value="1"/>
</dbReference>
<feature type="non-terminal residue" evidence="4">
    <location>
        <position position="1"/>
    </location>
</feature>
<evidence type="ECO:0000313" key="4">
    <source>
        <dbReference type="EMBL" id="KAF0710776.1"/>
    </source>
</evidence>
<feature type="domain" description="HAT C-terminal dimerisation" evidence="2">
    <location>
        <begin position="666"/>
        <end position="723"/>
    </location>
</feature>
<dbReference type="PANTHER" id="PTHR45749">
    <property type="match status" value="1"/>
</dbReference>
<gene>
    <name evidence="4" type="ORF">FWK35_00035376</name>
</gene>
<sequence length="750" mass="87032">FNLKNDYPTDRYHFDENIKDSNLKRLILAYGSCRPTIQFPYTEHENGKSYRFSKHYYFMKLKSGLSVPRKWLCYSVGLDVVYCETCWLFANRGYSYFNPSWVNGVNNWHCLSAKIDLHEKSIQHIDAIKVRCIWEKNETIDKLTEQQYSNEAAYWRNVLKRIIKIILFLTSGNTALRGHEHKGKFNEHEYINEGNFMRSVKLLAKFDPVMNELLNDEKKKIKYLSWKVQNELISILATNVRNLICQKVQNSQCFSIIVDSTQDITKIDQVSIILRYTILNFDERSLSIEESFLGFYAIDKHGAKDYEDLIISILKALNININKCRGQGYDGASVMSGLYSGVQKRIKDQVPLAQYVHCCAHNLNLVISDAAKSSKQVTSFFETVQSIFNFFSSSAPRWSILAFGEADAKKIKAKVLKKLCVTRWEARHESIYSLKVRFIDVLKALTNISLTSSKTDEKSMSLSLKKKLESVEFIFLLCLWEEILKPLHGVSKSLQKKDTNLHNACENLKQATSTIKELRNNYHTLMETAKCMCTKWGIPQEFHVHRLKFGRRYFDEVDGDRRLDISEDNLRIKVFLPVIDTVIFQLDNRFQGLKKVIEYFDFLNPFSLVNSTEDDIIKASYDFVNFYNVDISSDFTRQLLCIKKLINLKITKNIKQLAMFIIENDFCTTYSEVLSACIIYLTLPVTVASAERTFSKLKLIKNYLRNSMGQNRLSNIALLNIEKEQANILDMDKIINQFAETKARKVNILS</sequence>
<dbReference type="InterPro" id="IPR008906">
    <property type="entry name" value="HATC_C_dom"/>
</dbReference>
<dbReference type="SUPFAM" id="SSF53098">
    <property type="entry name" value="Ribonuclease H-like"/>
    <property type="match status" value="1"/>
</dbReference>
<protein>
    <submittedName>
        <fullName evidence="4">Zinc finger MYM-type protein 1-like</fullName>
    </submittedName>
</protein>
<dbReference type="AlphaFoldDB" id="A0A6G0VUR3"/>
<dbReference type="Proteomes" id="UP000478052">
    <property type="component" value="Unassembled WGS sequence"/>
</dbReference>
<name>A0A6G0VUR3_APHCR</name>
<accession>A0A6G0VUR3</accession>
<feature type="coiled-coil region" evidence="1">
    <location>
        <begin position="501"/>
        <end position="528"/>
    </location>
</feature>
<dbReference type="InterPro" id="IPR025398">
    <property type="entry name" value="DUF4371"/>
</dbReference>
<comment type="caution">
    <text evidence="4">The sequence shown here is derived from an EMBL/GenBank/DDBJ whole genome shotgun (WGS) entry which is preliminary data.</text>
</comment>
<organism evidence="4 5">
    <name type="scientific">Aphis craccivora</name>
    <name type="common">Cowpea aphid</name>
    <dbReference type="NCBI Taxonomy" id="307492"/>
    <lineage>
        <taxon>Eukaryota</taxon>
        <taxon>Metazoa</taxon>
        <taxon>Ecdysozoa</taxon>
        <taxon>Arthropoda</taxon>
        <taxon>Hexapoda</taxon>
        <taxon>Insecta</taxon>
        <taxon>Pterygota</taxon>
        <taxon>Neoptera</taxon>
        <taxon>Paraneoptera</taxon>
        <taxon>Hemiptera</taxon>
        <taxon>Sternorrhyncha</taxon>
        <taxon>Aphidomorpha</taxon>
        <taxon>Aphidoidea</taxon>
        <taxon>Aphididae</taxon>
        <taxon>Aphidini</taxon>
        <taxon>Aphis</taxon>
        <taxon>Aphis</taxon>
    </lineage>
</organism>
<evidence type="ECO:0000256" key="1">
    <source>
        <dbReference type="SAM" id="Coils"/>
    </source>
</evidence>
<evidence type="ECO:0000313" key="5">
    <source>
        <dbReference type="Proteomes" id="UP000478052"/>
    </source>
</evidence>
<dbReference type="GO" id="GO:0046983">
    <property type="term" value="F:protein dimerization activity"/>
    <property type="evidence" value="ECO:0007669"/>
    <property type="project" value="InterPro"/>
</dbReference>
<dbReference type="Pfam" id="PF14291">
    <property type="entry name" value="DUF4371"/>
    <property type="match status" value="1"/>
</dbReference>
<dbReference type="OrthoDB" id="6604742at2759"/>
<proteinExistence type="predicted"/>